<dbReference type="Proteomes" id="UP000053989">
    <property type="component" value="Unassembled WGS sequence"/>
</dbReference>
<dbReference type="OrthoDB" id="2552042at2759"/>
<feature type="transmembrane region" description="Helical" evidence="2">
    <location>
        <begin position="85"/>
        <end position="105"/>
    </location>
</feature>
<name>A0A0C3EG10_9AGAM</name>
<evidence type="ECO:0000256" key="2">
    <source>
        <dbReference type="SAM" id="Phobius"/>
    </source>
</evidence>
<feature type="region of interest" description="Disordered" evidence="1">
    <location>
        <begin position="177"/>
        <end position="200"/>
    </location>
</feature>
<gene>
    <name evidence="3" type="ORF">SCLCIDRAFT_232357</name>
</gene>
<evidence type="ECO:0000313" key="3">
    <source>
        <dbReference type="EMBL" id="KIM67244.1"/>
    </source>
</evidence>
<feature type="transmembrane region" description="Helical" evidence="2">
    <location>
        <begin position="139"/>
        <end position="164"/>
    </location>
</feature>
<accession>A0A0C3EG10</accession>
<reference evidence="4" key="2">
    <citation type="submission" date="2015-01" db="EMBL/GenBank/DDBJ databases">
        <title>Evolutionary Origins and Diversification of the Mycorrhizal Mutualists.</title>
        <authorList>
            <consortium name="DOE Joint Genome Institute"/>
            <consortium name="Mycorrhizal Genomics Consortium"/>
            <person name="Kohler A."/>
            <person name="Kuo A."/>
            <person name="Nagy L.G."/>
            <person name="Floudas D."/>
            <person name="Copeland A."/>
            <person name="Barry K.W."/>
            <person name="Cichocki N."/>
            <person name="Veneault-Fourrey C."/>
            <person name="LaButti K."/>
            <person name="Lindquist E.A."/>
            <person name="Lipzen A."/>
            <person name="Lundell T."/>
            <person name="Morin E."/>
            <person name="Murat C."/>
            <person name="Riley R."/>
            <person name="Ohm R."/>
            <person name="Sun H."/>
            <person name="Tunlid A."/>
            <person name="Henrissat B."/>
            <person name="Grigoriev I.V."/>
            <person name="Hibbett D.S."/>
            <person name="Martin F."/>
        </authorList>
    </citation>
    <scope>NUCLEOTIDE SEQUENCE [LARGE SCALE GENOMIC DNA]</scope>
    <source>
        <strain evidence="4">Foug A</strain>
    </source>
</reference>
<dbReference type="EMBL" id="KN822014">
    <property type="protein sequence ID" value="KIM67244.1"/>
    <property type="molecule type" value="Genomic_DNA"/>
</dbReference>
<keyword evidence="2" id="KW-0472">Membrane</keyword>
<dbReference type="STRING" id="1036808.A0A0C3EG10"/>
<keyword evidence="2" id="KW-0812">Transmembrane</keyword>
<protein>
    <submittedName>
        <fullName evidence="3">Uncharacterized protein</fullName>
    </submittedName>
</protein>
<evidence type="ECO:0000313" key="4">
    <source>
        <dbReference type="Proteomes" id="UP000053989"/>
    </source>
</evidence>
<dbReference type="HOGENOM" id="CLU_078557_0_0_1"/>
<dbReference type="InParanoid" id="A0A0C3EG10"/>
<keyword evidence="2" id="KW-1133">Transmembrane helix</keyword>
<keyword evidence="4" id="KW-1185">Reference proteome</keyword>
<organism evidence="3 4">
    <name type="scientific">Scleroderma citrinum Foug A</name>
    <dbReference type="NCBI Taxonomy" id="1036808"/>
    <lineage>
        <taxon>Eukaryota</taxon>
        <taxon>Fungi</taxon>
        <taxon>Dikarya</taxon>
        <taxon>Basidiomycota</taxon>
        <taxon>Agaricomycotina</taxon>
        <taxon>Agaricomycetes</taxon>
        <taxon>Agaricomycetidae</taxon>
        <taxon>Boletales</taxon>
        <taxon>Sclerodermatineae</taxon>
        <taxon>Sclerodermataceae</taxon>
        <taxon>Scleroderma</taxon>
    </lineage>
</organism>
<reference evidence="3 4" key="1">
    <citation type="submission" date="2014-04" db="EMBL/GenBank/DDBJ databases">
        <authorList>
            <consortium name="DOE Joint Genome Institute"/>
            <person name="Kuo A."/>
            <person name="Kohler A."/>
            <person name="Nagy L.G."/>
            <person name="Floudas D."/>
            <person name="Copeland A."/>
            <person name="Barry K.W."/>
            <person name="Cichocki N."/>
            <person name="Veneault-Fourrey C."/>
            <person name="LaButti K."/>
            <person name="Lindquist E.A."/>
            <person name="Lipzen A."/>
            <person name="Lundell T."/>
            <person name="Morin E."/>
            <person name="Murat C."/>
            <person name="Sun H."/>
            <person name="Tunlid A."/>
            <person name="Henrissat B."/>
            <person name="Grigoriev I.V."/>
            <person name="Hibbett D.S."/>
            <person name="Martin F."/>
            <person name="Nordberg H.P."/>
            <person name="Cantor M.N."/>
            <person name="Hua S.X."/>
        </authorList>
    </citation>
    <scope>NUCLEOTIDE SEQUENCE [LARGE SCALE GENOMIC DNA]</scope>
    <source>
        <strain evidence="3 4">Foug A</strain>
    </source>
</reference>
<dbReference type="AlphaFoldDB" id="A0A0C3EG10"/>
<evidence type="ECO:0000256" key="1">
    <source>
        <dbReference type="SAM" id="MobiDB-lite"/>
    </source>
</evidence>
<sequence length="303" mass="32595">MKPREYCCCAIPLVNPGIYATLTEQFVLGLVVGTLSVATPSIVGAATPSFAPWLFAAVCYVAAGVQVFGFLGVAKEKAIMYRRYVTLHSALTCAAFAIAAVWIIISAVRHSTAQSNCEKTYFPSGDSATSTLGQTMCNIFAWVDVGLMGAAWVFFIIVQGYFYVIVSSYGASQREDHEKYDALDNPTKPLTDDIPMADRGDPWDSRASQEFEYGNYGHSRNTSTASTVAAAPPVTEAKYPGYADYPSTSYTPYGGLGRQPSKTTTLAQPYALYSSETGPSPYIGDYYSRPSGTKSPSADPPAH</sequence>
<feature type="transmembrane region" description="Helical" evidence="2">
    <location>
        <begin position="53"/>
        <end position="73"/>
    </location>
</feature>
<feature type="region of interest" description="Disordered" evidence="1">
    <location>
        <begin position="267"/>
        <end position="303"/>
    </location>
</feature>
<proteinExistence type="predicted"/>